<comment type="caution">
    <text evidence="2">The sequence shown here is derived from an EMBL/GenBank/DDBJ whole genome shotgun (WGS) entry which is preliminary data.</text>
</comment>
<sequence>MSPSLIGAYPSALSPLHYVGLQNSRRERPTVAVMEWIGPVRQMCVSVTDVFWVSRLRWVTNTWRTGTSINQRNAFVHDHRKAANRRVIPVISGAYSSARIAPSSGLISLTSWECDSGVKEVRGGNRELKGKGDSGFSILLKDTSACGIGGDYDRTTNPLFTVVNRAAVVHWTGGAPGTGCNLCMVAIGRGSHSDRHLPFSANPFRTSSQDDKSYSPYRHSENELAKYGPRRDTRFHGGRSCLEFPWLMLGAEKEGGGWSCSRREEQDFIEEYSCNERGKRMQLSAAAFCGCSGASAAYNHRLSLYLLLSLQMQFISES</sequence>
<name>A0A9N7VI18_PLEPL</name>
<proteinExistence type="predicted"/>
<gene>
    <name evidence="2" type="ORF">PLEPLA_LOCUS40456</name>
</gene>
<accession>A0A9N7VI18</accession>
<dbReference type="EMBL" id="CADEAL010004139">
    <property type="protein sequence ID" value="CAB1452706.1"/>
    <property type="molecule type" value="Genomic_DNA"/>
</dbReference>
<organism evidence="2 3">
    <name type="scientific">Pleuronectes platessa</name>
    <name type="common">European plaice</name>
    <dbReference type="NCBI Taxonomy" id="8262"/>
    <lineage>
        <taxon>Eukaryota</taxon>
        <taxon>Metazoa</taxon>
        <taxon>Chordata</taxon>
        <taxon>Craniata</taxon>
        <taxon>Vertebrata</taxon>
        <taxon>Euteleostomi</taxon>
        <taxon>Actinopterygii</taxon>
        <taxon>Neopterygii</taxon>
        <taxon>Teleostei</taxon>
        <taxon>Neoteleostei</taxon>
        <taxon>Acanthomorphata</taxon>
        <taxon>Carangaria</taxon>
        <taxon>Pleuronectiformes</taxon>
        <taxon>Pleuronectoidei</taxon>
        <taxon>Pleuronectidae</taxon>
        <taxon>Pleuronectes</taxon>
    </lineage>
</organism>
<dbReference type="AlphaFoldDB" id="A0A9N7VI18"/>
<evidence type="ECO:0000313" key="3">
    <source>
        <dbReference type="Proteomes" id="UP001153269"/>
    </source>
</evidence>
<evidence type="ECO:0000313" key="2">
    <source>
        <dbReference type="EMBL" id="CAB1452706.1"/>
    </source>
</evidence>
<protein>
    <submittedName>
        <fullName evidence="2">Uncharacterized protein</fullName>
    </submittedName>
</protein>
<feature type="region of interest" description="Disordered" evidence="1">
    <location>
        <begin position="198"/>
        <end position="223"/>
    </location>
</feature>
<evidence type="ECO:0000256" key="1">
    <source>
        <dbReference type="SAM" id="MobiDB-lite"/>
    </source>
</evidence>
<keyword evidence="3" id="KW-1185">Reference proteome</keyword>
<feature type="compositionally biased region" description="Basic and acidic residues" evidence="1">
    <location>
        <begin position="208"/>
        <end position="223"/>
    </location>
</feature>
<reference evidence="2" key="1">
    <citation type="submission" date="2020-03" db="EMBL/GenBank/DDBJ databases">
        <authorList>
            <person name="Weist P."/>
        </authorList>
    </citation>
    <scope>NUCLEOTIDE SEQUENCE</scope>
</reference>
<dbReference type="Proteomes" id="UP001153269">
    <property type="component" value="Unassembled WGS sequence"/>
</dbReference>